<dbReference type="InterPro" id="IPR035566">
    <property type="entry name" value="Ribosomal_protein_bL20_C"/>
</dbReference>
<sequence length="147" mass="17186">MVFLTPVNAVRNRGPHRFWKRAMYRRLAWHFFGRKRNCYSISIRYVHRALRYSTWGRRLKKADAKELFMIRLNAACQEHGIGCMKFLDGLARADISLNRKVLADIAIYEPRTFKSLTELAKQHHKEMGFTPKGLDGPPPGIILRTML</sequence>
<evidence type="ECO:0000256" key="1">
    <source>
        <dbReference type="ARBA" id="ARBA00007698"/>
    </source>
</evidence>
<protein>
    <recommendedName>
        <fullName evidence="4">Large ribosomal subunit protein bL20m</fullName>
    </recommendedName>
    <alternativeName>
        <fullName evidence="5">39S ribosomal protein L20, mitochondrial</fullName>
    </alternativeName>
</protein>
<dbReference type="GO" id="GO:0019843">
    <property type="term" value="F:rRNA binding"/>
    <property type="evidence" value="ECO:0007669"/>
    <property type="project" value="InterPro"/>
</dbReference>
<dbReference type="FunFam" id="1.10.1900.20:FF:000001">
    <property type="entry name" value="50S ribosomal protein L20"/>
    <property type="match status" value="1"/>
</dbReference>
<name>A0A0L8I5V8_OCTBM</name>
<dbReference type="EMBL" id="KQ416469">
    <property type="protein sequence ID" value="KOF96866.1"/>
    <property type="molecule type" value="Genomic_DNA"/>
</dbReference>
<dbReference type="CDD" id="cd07026">
    <property type="entry name" value="Ribosomal_L20"/>
    <property type="match status" value="1"/>
</dbReference>
<dbReference type="SUPFAM" id="SSF74731">
    <property type="entry name" value="Ribosomal protein L20"/>
    <property type="match status" value="1"/>
</dbReference>
<dbReference type="InterPro" id="IPR005813">
    <property type="entry name" value="Ribosomal_bL20"/>
</dbReference>
<dbReference type="PANTHER" id="PTHR10986">
    <property type="entry name" value="39S RIBOSOMAL PROTEIN L20"/>
    <property type="match status" value="1"/>
</dbReference>
<dbReference type="Pfam" id="PF00453">
    <property type="entry name" value="Ribosomal_L20"/>
    <property type="match status" value="1"/>
</dbReference>
<organism evidence="7">
    <name type="scientific">Octopus bimaculoides</name>
    <name type="common">California two-spotted octopus</name>
    <dbReference type="NCBI Taxonomy" id="37653"/>
    <lineage>
        <taxon>Eukaryota</taxon>
        <taxon>Metazoa</taxon>
        <taxon>Spiralia</taxon>
        <taxon>Lophotrochozoa</taxon>
        <taxon>Mollusca</taxon>
        <taxon>Cephalopoda</taxon>
        <taxon>Coleoidea</taxon>
        <taxon>Octopodiformes</taxon>
        <taxon>Octopoda</taxon>
        <taxon>Incirrata</taxon>
        <taxon>Octopodidae</taxon>
        <taxon>Octopus</taxon>
    </lineage>
</organism>
<proteinExistence type="inferred from homology"/>
<dbReference type="GO" id="GO:1990904">
    <property type="term" value="C:ribonucleoprotein complex"/>
    <property type="evidence" value="ECO:0007669"/>
    <property type="project" value="UniProtKB-KW"/>
</dbReference>
<keyword evidence="2 6" id="KW-0689">Ribosomal protein</keyword>
<keyword evidence="3 6" id="KW-0687">Ribonucleoprotein</keyword>
<dbReference type="KEGG" id="obi:106883924"/>
<accession>A0A0L8I5V8</accession>
<dbReference type="GO" id="GO:0005840">
    <property type="term" value="C:ribosome"/>
    <property type="evidence" value="ECO:0007669"/>
    <property type="project" value="UniProtKB-KW"/>
</dbReference>
<gene>
    <name evidence="7" type="ORF">OCBIM_22033168mg</name>
</gene>
<evidence type="ECO:0000256" key="6">
    <source>
        <dbReference type="RuleBase" id="RU000561"/>
    </source>
</evidence>
<dbReference type="OrthoDB" id="10251781at2759"/>
<dbReference type="GO" id="GO:0006412">
    <property type="term" value="P:translation"/>
    <property type="evidence" value="ECO:0007669"/>
    <property type="project" value="InterPro"/>
</dbReference>
<evidence type="ECO:0000256" key="3">
    <source>
        <dbReference type="ARBA" id="ARBA00023274"/>
    </source>
</evidence>
<comment type="similarity">
    <text evidence="1 6">Belongs to the bacterial ribosomal protein bL20 family.</text>
</comment>
<evidence type="ECO:0000256" key="4">
    <source>
        <dbReference type="ARBA" id="ARBA00072767"/>
    </source>
</evidence>
<dbReference type="Gene3D" id="6.10.160.10">
    <property type="match status" value="1"/>
</dbReference>
<dbReference type="STRING" id="37653.A0A0L8I5V8"/>
<dbReference type="Gene3D" id="1.10.1900.20">
    <property type="entry name" value="Ribosomal protein L20"/>
    <property type="match status" value="1"/>
</dbReference>
<dbReference type="PRINTS" id="PR00062">
    <property type="entry name" value="RIBOSOMALL20"/>
</dbReference>
<dbReference type="OMA" id="GRRKNVW"/>
<evidence type="ECO:0000256" key="2">
    <source>
        <dbReference type="ARBA" id="ARBA00022980"/>
    </source>
</evidence>
<dbReference type="AlphaFoldDB" id="A0A0L8I5V8"/>
<reference evidence="7" key="1">
    <citation type="submission" date="2015-07" db="EMBL/GenBank/DDBJ databases">
        <title>MeaNS - Measles Nucleotide Surveillance Program.</title>
        <authorList>
            <person name="Tran T."/>
            <person name="Druce J."/>
        </authorList>
    </citation>
    <scope>NUCLEOTIDE SEQUENCE</scope>
    <source>
        <strain evidence="7">UCB-OBI-ISO-001</strain>
        <tissue evidence="7">Gonad</tissue>
    </source>
</reference>
<dbReference type="NCBIfam" id="TIGR01032">
    <property type="entry name" value="rplT_bact"/>
    <property type="match status" value="1"/>
</dbReference>
<evidence type="ECO:0000313" key="7">
    <source>
        <dbReference type="EMBL" id="KOF96866.1"/>
    </source>
</evidence>
<dbReference type="GO" id="GO:0003735">
    <property type="term" value="F:structural constituent of ribosome"/>
    <property type="evidence" value="ECO:0007669"/>
    <property type="project" value="InterPro"/>
</dbReference>
<evidence type="ECO:0000256" key="5">
    <source>
        <dbReference type="ARBA" id="ARBA00076245"/>
    </source>
</evidence>